<keyword evidence="1" id="KW-0472">Membrane</keyword>
<evidence type="ECO:0000256" key="1">
    <source>
        <dbReference type="SAM" id="Phobius"/>
    </source>
</evidence>
<gene>
    <name evidence="2" type="primary">ATP8</name>
</gene>
<protein>
    <submittedName>
        <fullName evidence="2">ATP synthase F0 subunit 8</fullName>
    </submittedName>
</protein>
<proteinExistence type="predicted"/>
<keyword evidence="1" id="KW-0812">Transmembrane</keyword>
<reference evidence="2" key="1">
    <citation type="submission" date="2015-06" db="EMBL/GenBank/DDBJ databases">
        <title>High-throughput detection of wild bee species with mitogenome skimming and resequencing (mt-S/R).</title>
        <authorList>
            <person name="Tang M."/>
            <person name="Hardman C."/>
            <person name="Ji Y."/>
            <person name="Meng G."/>
            <person name="Liu S."/>
            <person name="Tan M."/>
            <person name="Yang S."/>
            <person name="Yang C."/>
            <person name="Moss E."/>
            <person name="Nevard T."/>
            <person name="Potts S.G."/>
            <person name="Zhou X."/>
            <person name="Yu D.W."/>
        </authorList>
    </citation>
    <scope>NUCLEOTIDE SEQUENCE</scope>
</reference>
<keyword evidence="1" id="KW-1133">Transmembrane helix</keyword>
<feature type="transmembrane region" description="Helical" evidence="1">
    <location>
        <begin position="6"/>
        <end position="29"/>
    </location>
</feature>
<evidence type="ECO:0000313" key="2">
    <source>
        <dbReference type="EMBL" id="ALO64523.1"/>
    </source>
</evidence>
<dbReference type="AlphaFoldDB" id="A0A0S2LSP2"/>
<accession>A0A0S2LSP2</accession>
<dbReference type="EMBL" id="KT164629">
    <property type="protein sequence ID" value="ALO64523.1"/>
    <property type="molecule type" value="Genomic_DNA"/>
</dbReference>
<name>A0A0S2LSP2_9HYME</name>
<geneLocation type="mitochondrion" evidence="2"/>
<keyword evidence="2" id="KW-0496">Mitochondrion</keyword>
<sequence length="50" mass="6148">MPQMKPMIWLMMMTMTLTMIMTTIIMNFFTPMETSNNMKTKKIKLIKWKW</sequence>
<organism evidence="2">
    <name type="scientific">Andrena semilaevis</name>
    <dbReference type="NCBI Taxonomy" id="1542609"/>
    <lineage>
        <taxon>Eukaryota</taxon>
        <taxon>Metazoa</taxon>
        <taxon>Ecdysozoa</taxon>
        <taxon>Arthropoda</taxon>
        <taxon>Hexapoda</taxon>
        <taxon>Insecta</taxon>
        <taxon>Pterygota</taxon>
        <taxon>Neoptera</taxon>
        <taxon>Endopterygota</taxon>
        <taxon>Hymenoptera</taxon>
        <taxon>Apocrita</taxon>
        <taxon>Aculeata</taxon>
        <taxon>Apoidea</taxon>
        <taxon>Anthophila</taxon>
        <taxon>Andrenidae</taxon>
        <taxon>Andreninae</taxon>
        <taxon>Andrena</taxon>
        <taxon>Micrandrena</taxon>
    </lineage>
</organism>